<feature type="transmembrane region" description="Helical" evidence="6">
    <location>
        <begin position="337"/>
        <end position="356"/>
    </location>
</feature>
<dbReference type="EMBL" id="FOZL01000001">
    <property type="protein sequence ID" value="SFS17483.1"/>
    <property type="molecule type" value="Genomic_DNA"/>
</dbReference>
<dbReference type="RefSeq" id="WP_089840461.1">
    <property type="nucleotide sequence ID" value="NZ_FOZL01000001.1"/>
</dbReference>
<gene>
    <name evidence="8" type="ORF">SAMN05421771_3170</name>
</gene>
<evidence type="ECO:0000256" key="4">
    <source>
        <dbReference type="ARBA" id="ARBA00022989"/>
    </source>
</evidence>
<evidence type="ECO:0000256" key="1">
    <source>
        <dbReference type="ARBA" id="ARBA00004141"/>
    </source>
</evidence>
<feature type="transmembrane region" description="Helical" evidence="6">
    <location>
        <begin position="152"/>
        <end position="171"/>
    </location>
</feature>
<comment type="subcellular location">
    <subcellularLocation>
        <location evidence="1">Membrane</location>
        <topology evidence="1">Multi-pass membrane protein</topology>
    </subcellularLocation>
</comment>
<dbReference type="PANTHER" id="PTHR43791">
    <property type="entry name" value="PERMEASE-RELATED"/>
    <property type="match status" value="1"/>
</dbReference>
<dbReference type="PROSITE" id="PS50850">
    <property type="entry name" value="MFS"/>
    <property type="match status" value="1"/>
</dbReference>
<dbReference type="OrthoDB" id="9773404at2"/>
<evidence type="ECO:0000256" key="2">
    <source>
        <dbReference type="ARBA" id="ARBA00022448"/>
    </source>
</evidence>
<keyword evidence="3 6" id="KW-0812">Transmembrane</keyword>
<evidence type="ECO:0000256" key="3">
    <source>
        <dbReference type="ARBA" id="ARBA00022692"/>
    </source>
</evidence>
<feature type="transmembrane region" description="Helical" evidence="6">
    <location>
        <begin position="59"/>
        <end position="83"/>
    </location>
</feature>
<feature type="transmembrane region" description="Helical" evidence="6">
    <location>
        <begin position="24"/>
        <end position="47"/>
    </location>
</feature>
<dbReference type="FunFam" id="1.20.1250.20:FF:000018">
    <property type="entry name" value="MFS transporter permease"/>
    <property type="match status" value="1"/>
</dbReference>
<dbReference type="InterPro" id="IPR036259">
    <property type="entry name" value="MFS_trans_sf"/>
</dbReference>
<dbReference type="InterPro" id="IPR020846">
    <property type="entry name" value="MFS_dom"/>
</dbReference>
<dbReference type="STRING" id="474950.SAMN05421771_3170"/>
<evidence type="ECO:0000313" key="9">
    <source>
        <dbReference type="Proteomes" id="UP000199024"/>
    </source>
</evidence>
<dbReference type="Gene3D" id="1.20.1250.20">
    <property type="entry name" value="MFS general substrate transporter like domains"/>
    <property type="match status" value="2"/>
</dbReference>
<dbReference type="PANTHER" id="PTHR43791:SF36">
    <property type="entry name" value="TRANSPORTER, PUTATIVE (AFU_ORTHOLOGUE AFUA_6G08340)-RELATED"/>
    <property type="match status" value="1"/>
</dbReference>
<evidence type="ECO:0000313" key="8">
    <source>
        <dbReference type="EMBL" id="SFS17483.1"/>
    </source>
</evidence>
<accession>A0A1I6MP44</accession>
<evidence type="ECO:0000259" key="7">
    <source>
        <dbReference type="PROSITE" id="PS50850"/>
    </source>
</evidence>
<dbReference type="Proteomes" id="UP000199024">
    <property type="component" value="Unassembled WGS sequence"/>
</dbReference>
<feature type="transmembrane region" description="Helical" evidence="6">
    <location>
        <begin position="246"/>
        <end position="264"/>
    </location>
</feature>
<keyword evidence="5 6" id="KW-0472">Membrane</keyword>
<dbReference type="GO" id="GO:0022857">
    <property type="term" value="F:transmembrane transporter activity"/>
    <property type="evidence" value="ECO:0007669"/>
    <property type="project" value="InterPro"/>
</dbReference>
<feature type="transmembrane region" description="Helical" evidence="6">
    <location>
        <begin position="368"/>
        <end position="390"/>
    </location>
</feature>
<feature type="transmembrane region" description="Helical" evidence="6">
    <location>
        <begin position="183"/>
        <end position="204"/>
    </location>
</feature>
<feature type="transmembrane region" description="Helical" evidence="6">
    <location>
        <begin position="311"/>
        <end position="331"/>
    </location>
</feature>
<feature type="transmembrane region" description="Helical" evidence="6">
    <location>
        <begin position="114"/>
        <end position="140"/>
    </location>
</feature>
<name>A0A1I6MP44_9BACT</name>
<dbReference type="InterPro" id="IPR011701">
    <property type="entry name" value="MFS"/>
</dbReference>
<evidence type="ECO:0000256" key="6">
    <source>
        <dbReference type="SAM" id="Phobius"/>
    </source>
</evidence>
<dbReference type="AlphaFoldDB" id="A0A1I6MP44"/>
<proteinExistence type="predicted"/>
<feature type="transmembrane region" description="Helical" evidence="6">
    <location>
        <begin position="402"/>
        <end position="421"/>
    </location>
</feature>
<feature type="transmembrane region" description="Helical" evidence="6">
    <location>
        <begin position="90"/>
        <end position="108"/>
    </location>
</feature>
<protein>
    <submittedName>
        <fullName evidence="8">MFS transporter, ACS family, tartrate transporter</fullName>
    </submittedName>
</protein>
<dbReference type="SUPFAM" id="SSF103473">
    <property type="entry name" value="MFS general substrate transporter"/>
    <property type="match status" value="1"/>
</dbReference>
<feature type="domain" description="Major facilitator superfamily (MFS) profile" evidence="7">
    <location>
        <begin position="24"/>
        <end position="426"/>
    </location>
</feature>
<reference evidence="8 9" key="1">
    <citation type="submission" date="2016-10" db="EMBL/GenBank/DDBJ databases">
        <authorList>
            <person name="de Groot N.N."/>
        </authorList>
    </citation>
    <scope>NUCLEOTIDE SEQUENCE [LARGE SCALE GENOMIC DNA]</scope>
    <source>
        <strain evidence="8 9">DSM 21001</strain>
    </source>
</reference>
<dbReference type="Pfam" id="PF07690">
    <property type="entry name" value="MFS_1"/>
    <property type="match status" value="1"/>
</dbReference>
<keyword evidence="4 6" id="KW-1133">Transmembrane helix</keyword>
<keyword evidence="2" id="KW-0813">Transport</keyword>
<dbReference type="CDD" id="cd17319">
    <property type="entry name" value="MFS_ExuT_GudP_like"/>
    <property type="match status" value="1"/>
</dbReference>
<feature type="transmembrane region" description="Helical" evidence="6">
    <location>
        <begin position="284"/>
        <end position="304"/>
    </location>
</feature>
<dbReference type="GO" id="GO:0016020">
    <property type="term" value="C:membrane"/>
    <property type="evidence" value="ECO:0007669"/>
    <property type="project" value="UniProtKB-SubCell"/>
</dbReference>
<organism evidence="8 9">
    <name type="scientific">Granulicella pectinivorans</name>
    <dbReference type="NCBI Taxonomy" id="474950"/>
    <lineage>
        <taxon>Bacteria</taxon>
        <taxon>Pseudomonadati</taxon>
        <taxon>Acidobacteriota</taxon>
        <taxon>Terriglobia</taxon>
        <taxon>Terriglobales</taxon>
        <taxon>Acidobacteriaceae</taxon>
        <taxon>Granulicella</taxon>
    </lineage>
</organism>
<sequence length="428" mass="46567">MTVDVAPASDPVTRSALRKASWRLLPLIGLGYATAYMDRVNISFASLQMNRDLHFSNTVYGFGAGLFFLSYAACEIPSNLLLYRFGARRWLARIMVTWGLIAMAMVFVRTPLQFYAARFFLGMAEAGFFPGVVFYLMQWFPPEQRGRAVSRFYIGFPLSSVFMGLVAGALLNLQGHLGLAGWQWLFIVEGLPAVILGILFFLLLPETPAQAKWLTPEERDAIMTRVPAPKDPSTHALAPAFKDSRVWLLGLFIFFTLASGYAYSFSAPAIVQKVTGLPITNVGYLIAAMSLVGAVAMLISAAIADRRRRPFSHVIPACIVIAAAFVVFGLATNPVVSLTSLLVIVVSNYSYQGPLWSIGSSFLAGRRGAAAVAAMNSIGILGGFLGPYWMGFARDLTGDYQHGLLAMAVPMLLAAGIMIYLSTRSRPA</sequence>
<keyword evidence="9" id="KW-1185">Reference proteome</keyword>
<evidence type="ECO:0000256" key="5">
    <source>
        <dbReference type="ARBA" id="ARBA00023136"/>
    </source>
</evidence>